<accession>A0A146G322</accession>
<organism evidence="3 4">
    <name type="scientific">Terrimicrobium sacchariphilum</name>
    <dbReference type="NCBI Taxonomy" id="690879"/>
    <lineage>
        <taxon>Bacteria</taxon>
        <taxon>Pseudomonadati</taxon>
        <taxon>Verrucomicrobiota</taxon>
        <taxon>Terrimicrobiia</taxon>
        <taxon>Terrimicrobiales</taxon>
        <taxon>Terrimicrobiaceae</taxon>
        <taxon>Terrimicrobium</taxon>
    </lineage>
</organism>
<dbReference type="AlphaFoldDB" id="A0A146G322"/>
<keyword evidence="4" id="KW-1185">Reference proteome</keyword>
<name>A0A146G322_TERSA</name>
<proteinExistence type="predicted"/>
<dbReference type="InParanoid" id="A0A146G322"/>
<dbReference type="Pfam" id="PF07589">
    <property type="entry name" value="PEP-CTERM"/>
    <property type="match status" value="1"/>
</dbReference>
<evidence type="ECO:0000256" key="1">
    <source>
        <dbReference type="SAM" id="SignalP"/>
    </source>
</evidence>
<dbReference type="RefSeq" id="WP_153811209.1">
    <property type="nucleotide sequence ID" value="NZ_BDCO01000002.1"/>
</dbReference>
<dbReference type="NCBIfam" id="TIGR02595">
    <property type="entry name" value="PEP_CTERM"/>
    <property type="match status" value="1"/>
</dbReference>
<keyword evidence="1" id="KW-0732">Signal</keyword>
<reference evidence="4" key="1">
    <citation type="journal article" date="2017" name="Genome Announc.">
        <title>Draft Genome Sequence of Terrimicrobium sacchariphilum NM-5T, a Facultative Anaerobic Soil Bacterium of the Class Spartobacteria.</title>
        <authorList>
            <person name="Qiu Y.L."/>
            <person name="Tourlousse D.M."/>
            <person name="Matsuura N."/>
            <person name="Ohashi A."/>
            <person name="Sekiguchi Y."/>
        </authorList>
    </citation>
    <scope>NUCLEOTIDE SEQUENCE [LARGE SCALE GENOMIC DNA]</scope>
    <source>
        <strain evidence="4">NM-5</strain>
    </source>
</reference>
<evidence type="ECO:0000313" key="4">
    <source>
        <dbReference type="Proteomes" id="UP000076023"/>
    </source>
</evidence>
<gene>
    <name evidence="3" type="ORF">TSACC_2267</name>
</gene>
<dbReference type="EMBL" id="BDCO01000002">
    <property type="protein sequence ID" value="GAT31873.1"/>
    <property type="molecule type" value="Genomic_DNA"/>
</dbReference>
<sequence>MNRSLNSLTASLLAVLLVAGYARAATVIDFTSAEGYTNGVLNNQPGASPVWKTTGTSSFTGFQVDASNGGSVALDTTASSKLAGYATPVYFMSSGPVTMTMDFQFTQATASVGSATNAFGLVFASSQNAGGSATGLAWIGRSANTTDGYRLTAFGSSSALVTGTQLGLNSASSDNLSDVIRLTLTLTAVTSTSWNGTATLYNVTTGTQIANLVKNGITSAADLNNAMYGGFQIGSGTQMSSSNLANASVLSYTTTAVPEPGTYALLGLGLGGMAFVIRRRKALSSR</sequence>
<dbReference type="InterPro" id="IPR013424">
    <property type="entry name" value="Ice-binding_C"/>
</dbReference>
<feature type="domain" description="Ice-binding protein C-terminal" evidence="2">
    <location>
        <begin position="256"/>
        <end position="280"/>
    </location>
</feature>
<feature type="chain" id="PRO_5007524356" evidence="1">
    <location>
        <begin position="25"/>
        <end position="286"/>
    </location>
</feature>
<dbReference type="Proteomes" id="UP000076023">
    <property type="component" value="Unassembled WGS sequence"/>
</dbReference>
<dbReference type="OrthoDB" id="9769665at2"/>
<protein>
    <submittedName>
        <fullName evidence="3">PEP-CTERM protein-sorting domain-containing protein</fullName>
    </submittedName>
</protein>
<comment type="caution">
    <text evidence="3">The sequence shown here is derived from an EMBL/GenBank/DDBJ whole genome shotgun (WGS) entry which is preliminary data.</text>
</comment>
<feature type="signal peptide" evidence="1">
    <location>
        <begin position="1"/>
        <end position="24"/>
    </location>
</feature>
<evidence type="ECO:0000313" key="3">
    <source>
        <dbReference type="EMBL" id="GAT31873.1"/>
    </source>
</evidence>
<evidence type="ECO:0000259" key="2">
    <source>
        <dbReference type="Pfam" id="PF07589"/>
    </source>
</evidence>